<evidence type="ECO:0000313" key="2">
    <source>
        <dbReference type="EMBL" id="KAJ1081174.1"/>
    </source>
</evidence>
<feature type="compositionally biased region" description="Basic and acidic residues" evidence="1">
    <location>
        <begin position="8"/>
        <end position="40"/>
    </location>
</feature>
<name>A0AAV7KRV7_PLEWA</name>
<dbReference type="EMBL" id="JANPWB010000016">
    <property type="protein sequence ID" value="KAJ1081174.1"/>
    <property type="molecule type" value="Genomic_DNA"/>
</dbReference>
<reference evidence="2" key="1">
    <citation type="journal article" date="2022" name="bioRxiv">
        <title>Sequencing and chromosome-scale assembly of the giantPleurodeles waltlgenome.</title>
        <authorList>
            <person name="Brown T."/>
            <person name="Elewa A."/>
            <person name="Iarovenko S."/>
            <person name="Subramanian E."/>
            <person name="Araus A.J."/>
            <person name="Petzold A."/>
            <person name="Susuki M."/>
            <person name="Suzuki K.-i.T."/>
            <person name="Hayashi T."/>
            <person name="Toyoda A."/>
            <person name="Oliveira C."/>
            <person name="Osipova E."/>
            <person name="Leigh N.D."/>
            <person name="Simon A."/>
            <person name="Yun M.H."/>
        </authorList>
    </citation>
    <scope>NUCLEOTIDE SEQUENCE</scope>
    <source>
        <strain evidence="2">20211129_DDA</strain>
        <tissue evidence="2">Liver</tissue>
    </source>
</reference>
<sequence>MRRKRRAASGEKRHLTTDEKKTRRRQTDQRTQREPREAERGTTPCFWRSVAKSGACPSQNERNQGGGRMGGAGLK</sequence>
<organism evidence="2 3">
    <name type="scientific">Pleurodeles waltl</name>
    <name type="common">Iberian ribbed newt</name>
    <dbReference type="NCBI Taxonomy" id="8319"/>
    <lineage>
        <taxon>Eukaryota</taxon>
        <taxon>Metazoa</taxon>
        <taxon>Chordata</taxon>
        <taxon>Craniata</taxon>
        <taxon>Vertebrata</taxon>
        <taxon>Euteleostomi</taxon>
        <taxon>Amphibia</taxon>
        <taxon>Batrachia</taxon>
        <taxon>Caudata</taxon>
        <taxon>Salamandroidea</taxon>
        <taxon>Salamandridae</taxon>
        <taxon>Pleurodelinae</taxon>
        <taxon>Pleurodeles</taxon>
    </lineage>
</organism>
<evidence type="ECO:0000313" key="3">
    <source>
        <dbReference type="Proteomes" id="UP001066276"/>
    </source>
</evidence>
<feature type="region of interest" description="Disordered" evidence="1">
    <location>
        <begin position="1"/>
        <end position="75"/>
    </location>
</feature>
<accession>A0AAV7KRV7</accession>
<keyword evidence="3" id="KW-1185">Reference proteome</keyword>
<feature type="compositionally biased region" description="Gly residues" evidence="1">
    <location>
        <begin position="64"/>
        <end position="75"/>
    </location>
</feature>
<protein>
    <submittedName>
        <fullName evidence="2">Uncharacterized protein</fullName>
    </submittedName>
</protein>
<evidence type="ECO:0000256" key="1">
    <source>
        <dbReference type="SAM" id="MobiDB-lite"/>
    </source>
</evidence>
<dbReference type="AlphaFoldDB" id="A0AAV7KRV7"/>
<dbReference type="Proteomes" id="UP001066276">
    <property type="component" value="Chromosome 12"/>
</dbReference>
<comment type="caution">
    <text evidence="2">The sequence shown here is derived from an EMBL/GenBank/DDBJ whole genome shotgun (WGS) entry which is preliminary data.</text>
</comment>
<proteinExistence type="predicted"/>
<gene>
    <name evidence="2" type="ORF">NDU88_001357</name>
</gene>